<dbReference type="RefSeq" id="WP_171589567.1">
    <property type="nucleotide sequence ID" value="NZ_CP053538.1"/>
</dbReference>
<feature type="transmembrane region" description="Helical" evidence="1">
    <location>
        <begin position="28"/>
        <end position="61"/>
    </location>
</feature>
<dbReference type="KEGG" id="hts:HMJ29_00100"/>
<dbReference type="AlphaFoldDB" id="A0A6M6BBT1"/>
<organism evidence="2 3">
    <name type="scientific">Hymenobacter taeanensis</name>
    <dbReference type="NCBI Taxonomy" id="2735321"/>
    <lineage>
        <taxon>Bacteria</taxon>
        <taxon>Pseudomonadati</taxon>
        <taxon>Bacteroidota</taxon>
        <taxon>Cytophagia</taxon>
        <taxon>Cytophagales</taxon>
        <taxon>Hymenobacteraceae</taxon>
        <taxon>Hymenobacter</taxon>
    </lineage>
</organism>
<accession>A0A6M6BBT1</accession>
<dbReference type="EMBL" id="CP053538">
    <property type="protein sequence ID" value="QJX45420.1"/>
    <property type="molecule type" value="Genomic_DNA"/>
</dbReference>
<name>A0A6M6BBT1_9BACT</name>
<evidence type="ECO:0000256" key="1">
    <source>
        <dbReference type="SAM" id="Phobius"/>
    </source>
</evidence>
<keyword evidence="1" id="KW-0812">Transmembrane</keyword>
<keyword evidence="1" id="KW-1133">Transmembrane helix</keyword>
<evidence type="ECO:0000313" key="3">
    <source>
        <dbReference type="Proteomes" id="UP000501623"/>
    </source>
</evidence>
<keyword evidence="1" id="KW-0472">Membrane</keyword>
<protein>
    <submittedName>
        <fullName evidence="2">Uncharacterized protein</fullName>
    </submittedName>
</protein>
<reference evidence="2 3" key="1">
    <citation type="submission" date="2020-05" db="EMBL/GenBank/DDBJ databases">
        <title>Complete genome sequence of Hymenobacter sp. TS19 in Coasted Sand Dune.</title>
        <authorList>
            <person name="Lee J.-H."/>
            <person name="Jung J.-H."/>
            <person name="Jeong S."/>
            <person name="Zhao L."/>
            <person name="Kim M.-K."/>
            <person name="Seo H.-S."/>
            <person name="Lim S."/>
        </authorList>
    </citation>
    <scope>NUCLEOTIDE SEQUENCE [LARGE SCALE GENOMIC DNA]</scope>
    <source>
        <strain evidence="2 3">TS19</strain>
    </source>
</reference>
<evidence type="ECO:0000313" key="2">
    <source>
        <dbReference type="EMBL" id="QJX45420.1"/>
    </source>
</evidence>
<proteinExistence type="predicted"/>
<gene>
    <name evidence="2" type="ORF">HMJ29_00100</name>
</gene>
<sequence length="169" mass="18843">MYKVSSLTRTAAREKATSATLLLEGPSIIKAVILAVIGAYFIYAGLIYFGALSVGIAVIIFTRKEGIELALTTRQYRLFTTALGFRVGDWDIIPATQHITMKYFSDLVTSGKPGRIRTDRDKRYIVMFSVSNSSQGSMIYETEKYATALKLTRFLAEALNVDAKLYDKM</sequence>
<dbReference type="Proteomes" id="UP000501623">
    <property type="component" value="Chromosome"/>
</dbReference>
<keyword evidence="3" id="KW-1185">Reference proteome</keyword>